<keyword evidence="2" id="KW-1185">Reference proteome</keyword>
<dbReference type="EMBL" id="JBBPBK010000014">
    <property type="protein sequence ID" value="KAK9270699.1"/>
    <property type="molecule type" value="Genomic_DNA"/>
</dbReference>
<comment type="caution">
    <text evidence="1">The sequence shown here is derived from an EMBL/GenBank/DDBJ whole genome shotgun (WGS) entry which is preliminary data.</text>
</comment>
<dbReference type="Proteomes" id="UP001415857">
    <property type="component" value="Unassembled WGS sequence"/>
</dbReference>
<evidence type="ECO:0000313" key="2">
    <source>
        <dbReference type="Proteomes" id="UP001415857"/>
    </source>
</evidence>
<gene>
    <name evidence="1" type="ORF">L1049_026281</name>
</gene>
<evidence type="ECO:0000313" key="1">
    <source>
        <dbReference type="EMBL" id="KAK9270699.1"/>
    </source>
</evidence>
<organism evidence="1 2">
    <name type="scientific">Liquidambar formosana</name>
    <name type="common">Formosan gum</name>
    <dbReference type="NCBI Taxonomy" id="63359"/>
    <lineage>
        <taxon>Eukaryota</taxon>
        <taxon>Viridiplantae</taxon>
        <taxon>Streptophyta</taxon>
        <taxon>Embryophyta</taxon>
        <taxon>Tracheophyta</taxon>
        <taxon>Spermatophyta</taxon>
        <taxon>Magnoliopsida</taxon>
        <taxon>eudicotyledons</taxon>
        <taxon>Gunneridae</taxon>
        <taxon>Pentapetalae</taxon>
        <taxon>Saxifragales</taxon>
        <taxon>Altingiaceae</taxon>
        <taxon>Liquidambar</taxon>
    </lineage>
</organism>
<dbReference type="AlphaFoldDB" id="A0AAP0NG42"/>
<sequence length="82" mass="9736">MLIYGPDNRMLPPPAFEGFEHFFNHYLFSGQEHSPPLLIFLTLFQLPWISKWDYVISPIGSYPPTPHLCHRFSFKWWDKAIA</sequence>
<reference evidence="1 2" key="1">
    <citation type="journal article" date="2024" name="Plant J.">
        <title>Genome sequences and population genomics reveal climatic adaptation and genomic divergence between two closely related sweetgum species.</title>
        <authorList>
            <person name="Xu W.Q."/>
            <person name="Ren C.Q."/>
            <person name="Zhang X.Y."/>
            <person name="Comes H.P."/>
            <person name="Liu X.H."/>
            <person name="Li Y.G."/>
            <person name="Kettle C.J."/>
            <person name="Jalonen R."/>
            <person name="Gaisberger H."/>
            <person name="Ma Y.Z."/>
            <person name="Qiu Y.X."/>
        </authorList>
    </citation>
    <scope>NUCLEOTIDE SEQUENCE [LARGE SCALE GENOMIC DNA]</scope>
    <source>
        <strain evidence="1">Hangzhou</strain>
    </source>
</reference>
<proteinExistence type="predicted"/>
<accession>A0AAP0NG42</accession>
<name>A0AAP0NG42_LIQFO</name>
<protein>
    <submittedName>
        <fullName evidence="1">Uncharacterized protein</fullName>
    </submittedName>
</protein>